<gene>
    <name evidence="5" type="primary">graR</name>
</gene>
<dbReference type="InterPro" id="IPR036390">
    <property type="entry name" value="WH_DNA-bd_sf"/>
</dbReference>
<organism evidence="5">
    <name type="scientific">Rhizobium sp. (strain MTP-10005)</name>
    <dbReference type="NCBI Taxonomy" id="267998"/>
    <lineage>
        <taxon>Bacteria</taxon>
        <taxon>Pseudomonadati</taxon>
        <taxon>Pseudomonadota</taxon>
        <taxon>Alphaproteobacteria</taxon>
        <taxon>Hyphomicrobiales</taxon>
        <taxon>Rhizobiaceae</taxon>
        <taxon>Rhizobium/Agrobacterium group</taxon>
        <taxon>Rhizobium</taxon>
    </lineage>
</organism>
<evidence type="ECO:0000256" key="2">
    <source>
        <dbReference type="ARBA" id="ARBA00023125"/>
    </source>
</evidence>
<dbReference type="AlphaFoldDB" id="A1IIX8"/>
<keyword evidence="3" id="KW-0804">Transcription</keyword>
<sequence>MASPSPVFWSETIETDRLCRYSRWVRHVIRARVSQNGVLLVSYQFTDSVPYLLNWVGVRLGERFSLRLASYDITLPMYRVLATLRQQESKTLTELSDLVSVEISTLSRLVGLLVRRNLVSRERPVDNARIVRITLTPKGEELAEELMPIAAMFEKTAIEGLDPAEVKLFKSILRHIGRNIAGL</sequence>
<dbReference type="EMBL" id="AB266216">
    <property type="protein sequence ID" value="BAF44528.1"/>
    <property type="molecule type" value="Genomic_DNA"/>
</dbReference>
<evidence type="ECO:0000256" key="1">
    <source>
        <dbReference type="ARBA" id="ARBA00023015"/>
    </source>
</evidence>
<dbReference type="PANTHER" id="PTHR33164:SF64">
    <property type="entry name" value="TRANSCRIPTIONAL REGULATOR SLYA"/>
    <property type="match status" value="1"/>
</dbReference>
<dbReference type="Gene3D" id="1.10.10.10">
    <property type="entry name" value="Winged helix-like DNA-binding domain superfamily/Winged helix DNA-binding domain"/>
    <property type="match status" value="1"/>
</dbReference>
<name>A1IIX8_RHIS5</name>
<dbReference type="SMART" id="SM00347">
    <property type="entry name" value="HTH_MARR"/>
    <property type="match status" value="1"/>
</dbReference>
<dbReference type="InterPro" id="IPR000835">
    <property type="entry name" value="HTH_MarR-typ"/>
</dbReference>
<dbReference type="PRINTS" id="PR00598">
    <property type="entry name" value="HTHMARR"/>
</dbReference>
<reference evidence="5" key="1">
    <citation type="journal article" date="2007" name="J. Bacteriol.">
        <title>Biochemical and genetic analysis of the gamma-resorcylate (2,6-dihydroxybenzoate) catabolic pathway in Rhizobium sp. strain MTP-10005: identification and functional analysis of its gene cluster.</title>
        <authorList>
            <person name="Yoshida M."/>
            <person name="Oikawa T."/>
            <person name="Obata H."/>
            <person name="Abe K."/>
            <person name="Mihara H."/>
            <person name="Esaki N."/>
        </authorList>
    </citation>
    <scope>NUCLEOTIDE SEQUENCE</scope>
</reference>
<dbReference type="GO" id="GO:0006950">
    <property type="term" value="P:response to stress"/>
    <property type="evidence" value="ECO:0007669"/>
    <property type="project" value="TreeGrafter"/>
</dbReference>
<protein>
    <submittedName>
        <fullName evidence="5">Hypothetical MarR-family transcriptional regulator</fullName>
    </submittedName>
</protein>
<dbReference type="PANTHER" id="PTHR33164">
    <property type="entry name" value="TRANSCRIPTIONAL REGULATOR, MARR FAMILY"/>
    <property type="match status" value="1"/>
</dbReference>
<evidence type="ECO:0000259" key="4">
    <source>
        <dbReference type="PROSITE" id="PS50995"/>
    </source>
</evidence>
<dbReference type="GO" id="GO:0003700">
    <property type="term" value="F:DNA-binding transcription factor activity"/>
    <property type="evidence" value="ECO:0007669"/>
    <property type="project" value="InterPro"/>
</dbReference>
<dbReference type="GO" id="GO:0003677">
    <property type="term" value="F:DNA binding"/>
    <property type="evidence" value="ECO:0007669"/>
    <property type="project" value="UniProtKB-KW"/>
</dbReference>
<keyword evidence="2" id="KW-0238">DNA-binding</keyword>
<evidence type="ECO:0000313" key="5">
    <source>
        <dbReference type="EMBL" id="BAF44528.1"/>
    </source>
</evidence>
<dbReference type="PROSITE" id="PS50995">
    <property type="entry name" value="HTH_MARR_2"/>
    <property type="match status" value="1"/>
</dbReference>
<accession>A1IIX8</accession>
<dbReference type="InterPro" id="IPR036388">
    <property type="entry name" value="WH-like_DNA-bd_sf"/>
</dbReference>
<dbReference type="InterPro" id="IPR039422">
    <property type="entry name" value="MarR/SlyA-like"/>
</dbReference>
<keyword evidence="1" id="KW-0805">Transcription regulation</keyword>
<dbReference type="Pfam" id="PF01047">
    <property type="entry name" value="MarR"/>
    <property type="match status" value="1"/>
</dbReference>
<feature type="domain" description="HTH marR-type" evidence="4">
    <location>
        <begin position="46"/>
        <end position="178"/>
    </location>
</feature>
<evidence type="ECO:0000256" key="3">
    <source>
        <dbReference type="ARBA" id="ARBA00023163"/>
    </source>
</evidence>
<dbReference type="SUPFAM" id="SSF46785">
    <property type="entry name" value="Winged helix' DNA-binding domain"/>
    <property type="match status" value="1"/>
</dbReference>
<proteinExistence type="predicted"/>